<evidence type="ECO:0000313" key="1">
    <source>
        <dbReference type="EMBL" id="MCO1336534.1"/>
    </source>
</evidence>
<accession>A0A9X2ERL4</accession>
<organism evidence="1 2">
    <name type="scientific">Microbulbifer okhotskensis</name>
    <dbReference type="NCBI Taxonomy" id="2926617"/>
    <lineage>
        <taxon>Bacteria</taxon>
        <taxon>Pseudomonadati</taxon>
        <taxon>Pseudomonadota</taxon>
        <taxon>Gammaproteobacteria</taxon>
        <taxon>Cellvibrionales</taxon>
        <taxon>Microbulbiferaceae</taxon>
        <taxon>Microbulbifer</taxon>
    </lineage>
</organism>
<reference evidence="1" key="1">
    <citation type="journal article" date="2022" name="Arch. Microbiol.">
        <title>Microbulbifer okhotskensis sp. nov., isolated from a deep bottom sediment of the Okhotsk Sea.</title>
        <authorList>
            <person name="Romanenko L."/>
            <person name="Kurilenko V."/>
            <person name="Otstavnykh N."/>
            <person name="Velansky P."/>
            <person name="Isaeva M."/>
            <person name="Mikhailov V."/>
        </authorList>
    </citation>
    <scope>NUCLEOTIDE SEQUENCE</scope>
    <source>
        <strain evidence="1">OS29</strain>
    </source>
</reference>
<dbReference type="AlphaFoldDB" id="A0A9X2ERL4"/>
<evidence type="ECO:0000313" key="2">
    <source>
        <dbReference type="Proteomes" id="UP001139028"/>
    </source>
</evidence>
<name>A0A9X2ERL4_9GAMM</name>
<sequence length="94" mass="10691">MISSEEFKTVLKQIEGYNLDIGARKVNRGVNFYEASTKRPIARIRASQASGEVEVLWWSHREKWEQIGEFGGVVVPINEVVDYIKNDTSGCFVL</sequence>
<gene>
    <name evidence="1" type="ORF">MO867_19560</name>
</gene>
<dbReference type="EMBL" id="JALBWM010000147">
    <property type="protein sequence ID" value="MCO1336534.1"/>
    <property type="molecule type" value="Genomic_DNA"/>
</dbReference>
<protein>
    <submittedName>
        <fullName evidence="1">Uncharacterized protein</fullName>
    </submittedName>
</protein>
<dbReference type="RefSeq" id="WP_252472242.1">
    <property type="nucleotide sequence ID" value="NZ_JALBWM010000147.1"/>
</dbReference>
<proteinExistence type="predicted"/>
<comment type="caution">
    <text evidence="1">The sequence shown here is derived from an EMBL/GenBank/DDBJ whole genome shotgun (WGS) entry which is preliminary data.</text>
</comment>
<keyword evidence="2" id="KW-1185">Reference proteome</keyword>
<dbReference type="Proteomes" id="UP001139028">
    <property type="component" value="Unassembled WGS sequence"/>
</dbReference>